<proteinExistence type="predicted"/>
<accession>X1NBJ3</accession>
<dbReference type="EC" id="3.1.1.61" evidence="2"/>
<dbReference type="Pfam" id="PF01339">
    <property type="entry name" value="CheB_methylest"/>
    <property type="match status" value="1"/>
</dbReference>
<name>X1NBJ3_9ZZZZ</name>
<dbReference type="PROSITE" id="PS50122">
    <property type="entry name" value="CHEB"/>
    <property type="match status" value="1"/>
</dbReference>
<dbReference type="EMBL" id="BARV01026443">
    <property type="protein sequence ID" value="GAI40983.1"/>
    <property type="molecule type" value="Genomic_DNA"/>
</dbReference>
<evidence type="ECO:0000256" key="3">
    <source>
        <dbReference type="ARBA" id="ARBA00048267"/>
    </source>
</evidence>
<gene>
    <name evidence="5" type="ORF">S06H3_42722</name>
</gene>
<evidence type="ECO:0000256" key="2">
    <source>
        <dbReference type="ARBA" id="ARBA00039140"/>
    </source>
</evidence>
<sequence length="111" mass="11875">MAVSRSQDAKGVVEVTVTEEPKRSLYKPSVNITMLSVAEAYGPASLGVILTGMGNDGLEGMRAIKTRRGRTIAQKEESCVVYGMPKAVVDGGLADKILPVEEIPREIIESI</sequence>
<dbReference type="GO" id="GO:0000156">
    <property type="term" value="F:phosphorelay response regulator activity"/>
    <property type="evidence" value="ECO:0007669"/>
    <property type="project" value="InterPro"/>
</dbReference>
<protein>
    <recommendedName>
        <fullName evidence="2">protein-glutamate methylesterase</fullName>
        <ecNumber evidence="2">3.1.1.61</ecNumber>
    </recommendedName>
</protein>
<dbReference type="InterPro" id="IPR000673">
    <property type="entry name" value="Sig_transdc_resp-reg_Me-estase"/>
</dbReference>
<evidence type="ECO:0000259" key="4">
    <source>
        <dbReference type="PROSITE" id="PS50122"/>
    </source>
</evidence>
<dbReference type="Gene3D" id="3.40.50.180">
    <property type="entry name" value="Methylesterase CheB, C-terminal domain"/>
    <property type="match status" value="1"/>
</dbReference>
<comment type="caution">
    <text evidence="5">The sequence shown here is derived from an EMBL/GenBank/DDBJ whole genome shotgun (WGS) entry which is preliminary data.</text>
</comment>
<dbReference type="InterPro" id="IPR035909">
    <property type="entry name" value="CheB_C"/>
</dbReference>
<dbReference type="CDD" id="cd16432">
    <property type="entry name" value="CheB_Rec"/>
    <property type="match status" value="1"/>
</dbReference>
<dbReference type="SUPFAM" id="SSF52738">
    <property type="entry name" value="Methylesterase CheB, C-terminal domain"/>
    <property type="match status" value="1"/>
</dbReference>
<evidence type="ECO:0000256" key="1">
    <source>
        <dbReference type="ARBA" id="ARBA00022801"/>
    </source>
</evidence>
<dbReference type="AlphaFoldDB" id="X1NBJ3"/>
<dbReference type="GO" id="GO:0005737">
    <property type="term" value="C:cytoplasm"/>
    <property type="evidence" value="ECO:0007669"/>
    <property type="project" value="InterPro"/>
</dbReference>
<dbReference type="GO" id="GO:0008984">
    <property type="term" value="F:protein-glutamate methylesterase activity"/>
    <property type="evidence" value="ECO:0007669"/>
    <property type="project" value="UniProtKB-EC"/>
</dbReference>
<comment type="catalytic activity">
    <reaction evidence="3">
        <text>[protein]-L-glutamate 5-O-methyl ester + H2O = L-glutamyl-[protein] + methanol + H(+)</text>
        <dbReference type="Rhea" id="RHEA:23236"/>
        <dbReference type="Rhea" id="RHEA-COMP:10208"/>
        <dbReference type="Rhea" id="RHEA-COMP:10311"/>
        <dbReference type="ChEBI" id="CHEBI:15377"/>
        <dbReference type="ChEBI" id="CHEBI:15378"/>
        <dbReference type="ChEBI" id="CHEBI:17790"/>
        <dbReference type="ChEBI" id="CHEBI:29973"/>
        <dbReference type="ChEBI" id="CHEBI:82795"/>
        <dbReference type="EC" id="3.1.1.61"/>
    </reaction>
</comment>
<organism evidence="5">
    <name type="scientific">marine sediment metagenome</name>
    <dbReference type="NCBI Taxonomy" id="412755"/>
    <lineage>
        <taxon>unclassified sequences</taxon>
        <taxon>metagenomes</taxon>
        <taxon>ecological metagenomes</taxon>
    </lineage>
</organism>
<reference evidence="5" key="1">
    <citation type="journal article" date="2014" name="Front. Microbiol.">
        <title>High frequency of phylogenetically diverse reductive dehalogenase-homologous genes in deep subseafloor sedimentary metagenomes.</title>
        <authorList>
            <person name="Kawai M."/>
            <person name="Futagami T."/>
            <person name="Toyoda A."/>
            <person name="Takaki Y."/>
            <person name="Nishi S."/>
            <person name="Hori S."/>
            <person name="Arai W."/>
            <person name="Tsubouchi T."/>
            <person name="Morono Y."/>
            <person name="Uchiyama I."/>
            <person name="Ito T."/>
            <person name="Fujiyama A."/>
            <person name="Inagaki F."/>
            <person name="Takami H."/>
        </authorList>
    </citation>
    <scope>NUCLEOTIDE SEQUENCE</scope>
    <source>
        <strain evidence="5">Expedition CK06-06</strain>
    </source>
</reference>
<dbReference type="PANTHER" id="PTHR42872:SF3">
    <property type="entry name" value="PROTEIN-GLUTAMATE METHYLESTERASE_PROTEIN-GLUTAMINE GLUTAMINASE 1"/>
    <property type="match status" value="1"/>
</dbReference>
<dbReference type="PANTHER" id="PTHR42872">
    <property type="entry name" value="PROTEIN-GLUTAMATE METHYLESTERASE/PROTEIN-GLUTAMINE GLUTAMINASE"/>
    <property type="match status" value="1"/>
</dbReference>
<feature type="domain" description="CheB-type methylesterase" evidence="4">
    <location>
        <begin position="1"/>
        <end position="111"/>
    </location>
</feature>
<evidence type="ECO:0000313" key="5">
    <source>
        <dbReference type="EMBL" id="GAI40983.1"/>
    </source>
</evidence>
<keyword evidence="1" id="KW-0378">Hydrolase</keyword>
<dbReference type="GO" id="GO:0006935">
    <property type="term" value="P:chemotaxis"/>
    <property type="evidence" value="ECO:0007669"/>
    <property type="project" value="InterPro"/>
</dbReference>